<comment type="caution">
    <text evidence="1">The sequence shown here is derived from an EMBL/GenBank/DDBJ whole genome shotgun (WGS) entry which is preliminary data.</text>
</comment>
<accession>W4L6L6</accession>
<organism evidence="1 2">
    <name type="scientific">Entotheonella factor</name>
    <dbReference type="NCBI Taxonomy" id="1429438"/>
    <lineage>
        <taxon>Bacteria</taxon>
        <taxon>Pseudomonadati</taxon>
        <taxon>Nitrospinota/Tectimicrobiota group</taxon>
        <taxon>Candidatus Tectimicrobiota</taxon>
        <taxon>Candidatus Entotheonellia</taxon>
        <taxon>Candidatus Entotheonellales</taxon>
        <taxon>Candidatus Entotheonellaceae</taxon>
        <taxon>Candidatus Entotheonella</taxon>
    </lineage>
</organism>
<evidence type="ECO:0000313" key="2">
    <source>
        <dbReference type="Proteomes" id="UP000019141"/>
    </source>
</evidence>
<proteinExistence type="predicted"/>
<gene>
    <name evidence="1" type="ORF">ETSY1_41250</name>
</gene>
<dbReference type="EMBL" id="AZHW01001332">
    <property type="protein sequence ID" value="ETW92986.1"/>
    <property type="molecule type" value="Genomic_DNA"/>
</dbReference>
<evidence type="ECO:0000313" key="1">
    <source>
        <dbReference type="EMBL" id="ETW92986.1"/>
    </source>
</evidence>
<sequence length="67" mass="7271">MEITAKHGGIEPGLQSFGHLLKTAGEGLLDTFGFECGERALGAYEISRHGEDSRFWHPDDGQVPDDA</sequence>
<reference evidence="1 2" key="1">
    <citation type="journal article" date="2014" name="Nature">
        <title>An environmental bacterial taxon with a large and distinct metabolic repertoire.</title>
        <authorList>
            <person name="Wilson M.C."/>
            <person name="Mori T."/>
            <person name="Ruckert C."/>
            <person name="Uria A.R."/>
            <person name="Helf M.J."/>
            <person name="Takada K."/>
            <person name="Gernert C."/>
            <person name="Steffens U.A."/>
            <person name="Heycke N."/>
            <person name="Schmitt S."/>
            <person name="Rinke C."/>
            <person name="Helfrich E.J."/>
            <person name="Brachmann A.O."/>
            <person name="Gurgui C."/>
            <person name="Wakimoto T."/>
            <person name="Kracht M."/>
            <person name="Crusemann M."/>
            <person name="Hentschel U."/>
            <person name="Abe I."/>
            <person name="Matsunaga S."/>
            <person name="Kalinowski J."/>
            <person name="Takeyama H."/>
            <person name="Piel J."/>
        </authorList>
    </citation>
    <scope>NUCLEOTIDE SEQUENCE [LARGE SCALE GENOMIC DNA]</scope>
    <source>
        <strain evidence="2">TSY1</strain>
    </source>
</reference>
<keyword evidence="2" id="KW-1185">Reference proteome</keyword>
<protein>
    <submittedName>
        <fullName evidence="1">Uncharacterized protein</fullName>
    </submittedName>
</protein>
<dbReference type="HOGENOM" id="CLU_2804429_0_0_7"/>
<name>W4L6L6_ENTF1</name>
<dbReference type="Proteomes" id="UP000019141">
    <property type="component" value="Unassembled WGS sequence"/>
</dbReference>
<dbReference type="AlphaFoldDB" id="W4L6L6"/>